<keyword evidence="1" id="KW-0902">Two-component regulatory system</keyword>
<dbReference type="AlphaFoldDB" id="A0A829YK43"/>
<evidence type="ECO:0000313" key="3">
    <source>
        <dbReference type="EMBL" id="GFE83794.1"/>
    </source>
</evidence>
<dbReference type="Gene3D" id="1.20.120.160">
    <property type="entry name" value="HPT domain"/>
    <property type="match status" value="1"/>
</dbReference>
<gene>
    <name evidence="3" type="ORF">GCM10011487_57940</name>
</gene>
<comment type="caution">
    <text evidence="3">The sequence shown here is derived from an EMBL/GenBank/DDBJ whole genome shotgun (WGS) entry which is preliminary data.</text>
</comment>
<sequence>MASGPDELRAKMVQIAGRYIERVTREVVQLKTLVDNAASGNLDVVREIETLTHRMHGSGAMLQFHEISGCAGEMERLAASFVASGTVDQPRMVEALANLQTAIDKAVAARSAG</sequence>
<accession>A0A829YK43</accession>
<dbReference type="InterPro" id="IPR036641">
    <property type="entry name" value="HPT_dom_sf"/>
</dbReference>
<dbReference type="Proteomes" id="UP000445000">
    <property type="component" value="Unassembled WGS sequence"/>
</dbReference>
<dbReference type="Pfam" id="PF01627">
    <property type="entry name" value="Hpt"/>
    <property type="match status" value="1"/>
</dbReference>
<proteinExistence type="predicted"/>
<dbReference type="RefSeq" id="WP_161815420.1">
    <property type="nucleotide sequence ID" value="NZ_BLJN01000007.1"/>
</dbReference>
<organism evidence="3 4">
    <name type="scientific">Steroidobacter agaridevorans</name>
    <dbReference type="NCBI Taxonomy" id="2695856"/>
    <lineage>
        <taxon>Bacteria</taxon>
        <taxon>Pseudomonadati</taxon>
        <taxon>Pseudomonadota</taxon>
        <taxon>Gammaproteobacteria</taxon>
        <taxon>Steroidobacterales</taxon>
        <taxon>Steroidobacteraceae</taxon>
        <taxon>Steroidobacter</taxon>
    </lineage>
</organism>
<dbReference type="InterPro" id="IPR008207">
    <property type="entry name" value="Sig_transdc_His_kin_Hpt_dom"/>
</dbReference>
<name>A0A829YK43_9GAMM</name>
<dbReference type="GO" id="GO:0004672">
    <property type="term" value="F:protein kinase activity"/>
    <property type="evidence" value="ECO:0007669"/>
    <property type="project" value="UniProtKB-ARBA"/>
</dbReference>
<evidence type="ECO:0000256" key="1">
    <source>
        <dbReference type="ARBA" id="ARBA00023012"/>
    </source>
</evidence>
<evidence type="ECO:0000259" key="2">
    <source>
        <dbReference type="Pfam" id="PF01627"/>
    </source>
</evidence>
<feature type="domain" description="HPt" evidence="2">
    <location>
        <begin position="19"/>
        <end position="102"/>
    </location>
</feature>
<protein>
    <recommendedName>
        <fullName evidence="2">HPt domain-containing protein</fullName>
    </recommendedName>
</protein>
<keyword evidence="4" id="KW-1185">Reference proteome</keyword>
<reference evidence="4" key="1">
    <citation type="submission" date="2020-01" db="EMBL/GenBank/DDBJ databases">
        <title>'Steroidobacter agaridevorans' sp. nov., agar-degrading bacteria isolated from rhizosphere soils.</title>
        <authorList>
            <person name="Ikenaga M."/>
            <person name="Kataoka M."/>
            <person name="Murouchi A."/>
            <person name="Katsuragi S."/>
            <person name="Sakai M."/>
        </authorList>
    </citation>
    <scope>NUCLEOTIDE SEQUENCE [LARGE SCALE GENOMIC DNA]</scope>
    <source>
        <strain evidence="4">YU21-B</strain>
    </source>
</reference>
<dbReference type="EMBL" id="BLJN01000007">
    <property type="protein sequence ID" value="GFE83794.1"/>
    <property type="molecule type" value="Genomic_DNA"/>
</dbReference>
<dbReference type="GO" id="GO:0000160">
    <property type="term" value="P:phosphorelay signal transduction system"/>
    <property type="evidence" value="ECO:0007669"/>
    <property type="project" value="UniProtKB-KW"/>
</dbReference>
<evidence type="ECO:0000313" key="4">
    <source>
        <dbReference type="Proteomes" id="UP000445000"/>
    </source>
</evidence>
<dbReference type="SUPFAM" id="SSF47226">
    <property type="entry name" value="Histidine-containing phosphotransfer domain, HPT domain"/>
    <property type="match status" value="1"/>
</dbReference>